<dbReference type="Pfam" id="PF10544">
    <property type="entry name" value="T5orf172"/>
    <property type="match status" value="1"/>
</dbReference>
<keyword evidence="3" id="KW-1185">Reference proteome</keyword>
<evidence type="ECO:0000259" key="1">
    <source>
        <dbReference type="SMART" id="SM00974"/>
    </source>
</evidence>
<dbReference type="SMART" id="SM00974">
    <property type="entry name" value="T5orf172"/>
    <property type="match status" value="1"/>
</dbReference>
<reference evidence="2 3" key="1">
    <citation type="journal article" date="2013" name="Genome Announc.">
        <title>Draft Genome Sequence of Sphingobium ummariense Strain RL-3, a Hexachlorocyclohexane-Degrading Bacterium.</title>
        <authorList>
            <person name="Kohli P."/>
            <person name="Dua A."/>
            <person name="Sangwan N."/>
            <person name="Oldach P."/>
            <person name="Khurana J.P."/>
            <person name="Lal R."/>
        </authorList>
    </citation>
    <scope>NUCLEOTIDE SEQUENCE [LARGE SCALE GENOMIC DNA]</scope>
    <source>
        <strain evidence="2 3">RL-3</strain>
    </source>
</reference>
<comment type="caution">
    <text evidence="2">The sequence shown here is derived from an EMBL/GenBank/DDBJ whole genome shotgun (WGS) entry which is preliminary data.</text>
</comment>
<feature type="domain" description="Bacteriophage T5 Orf172 DNA-binding" evidence="1">
    <location>
        <begin position="361"/>
        <end position="441"/>
    </location>
</feature>
<gene>
    <name evidence="2" type="ORF">M529_09040</name>
</gene>
<evidence type="ECO:0000313" key="3">
    <source>
        <dbReference type="Proteomes" id="UP000015523"/>
    </source>
</evidence>
<name>T0J3Q2_9SPHN</name>
<evidence type="ECO:0000313" key="2">
    <source>
        <dbReference type="EMBL" id="EQB32566.1"/>
    </source>
</evidence>
<dbReference type="EMBL" id="AUWY01000070">
    <property type="protein sequence ID" value="EQB32566.1"/>
    <property type="molecule type" value="Genomic_DNA"/>
</dbReference>
<dbReference type="eggNOG" id="ENOG502ZCE9">
    <property type="taxonomic scope" value="Bacteria"/>
</dbReference>
<dbReference type="STRING" id="1346791.M529_09040"/>
<accession>T0J3Q2</accession>
<dbReference type="AlphaFoldDB" id="T0J3Q2"/>
<proteinExistence type="predicted"/>
<organism evidence="2 3">
    <name type="scientific">Sphingobium ummariense RL-3</name>
    <dbReference type="NCBI Taxonomy" id="1346791"/>
    <lineage>
        <taxon>Bacteria</taxon>
        <taxon>Pseudomonadati</taxon>
        <taxon>Pseudomonadota</taxon>
        <taxon>Alphaproteobacteria</taxon>
        <taxon>Sphingomonadales</taxon>
        <taxon>Sphingomonadaceae</taxon>
        <taxon>Sphingobium</taxon>
    </lineage>
</organism>
<sequence>MPTSFNTINAFLDLDEKVMVLKFLPQQENVITFGRLLDHITDPKMDTSVVSAISLMDELTIYEINMLGGHAEFKIPGAEEFVFCGSAFCLEGDEVAFMGVFGRANPNPTSRKEKMREVDIYPGKEFLGQEGQEMDLSDEPLFGDEGYTPVILLTRVNPKDGKVQSRYVLEETRDVFHVITDNPQDLEWMIQARSAPENMIENYLSKIDEFVPLFELMFATPSCLYLMEGDDVSLERHPTQLRLEPQGRDARLASILPVSESPRFVVVNTLLDLGPELGGRYEIRPSNLKIETTGHWKTLGLGSEGKDKVGHSVQGKTWVTSQNSWYEGGRGNSEPFDRPSTIETASETDPMGYVYVLRNASHGRDVYKIGYTTKTPDERALQLGSTSGQPDIFNVVQYWVVRSPRMVEHRIHELLKDYRVNKSREFFQLKYSRIRETIELVIAQFDAAISEEK</sequence>
<dbReference type="PATRIC" id="fig|1346791.3.peg.1733"/>
<protein>
    <recommendedName>
        <fullName evidence="1">Bacteriophage T5 Orf172 DNA-binding domain-containing protein</fullName>
    </recommendedName>
</protein>
<dbReference type="Proteomes" id="UP000015523">
    <property type="component" value="Unassembled WGS sequence"/>
</dbReference>
<dbReference type="InterPro" id="IPR018306">
    <property type="entry name" value="Phage_T5_Orf172_DNA-bd"/>
</dbReference>